<feature type="transmembrane region" description="Helical" evidence="1">
    <location>
        <begin position="74"/>
        <end position="93"/>
    </location>
</feature>
<evidence type="ECO:0000313" key="3">
    <source>
        <dbReference type="EMBL" id="MBV4551858.1"/>
    </source>
</evidence>
<keyword evidence="1" id="KW-0472">Membrane</keyword>
<name>A0A9E2WNK1_9PSED</name>
<reference evidence="3 4" key="1">
    <citation type="journal article" date="2020" name="Microorganisms">
        <title>Reliable Identification of Environmental Pseudomonas Isolates Using the rpoD Gene.</title>
        <authorList>
            <consortium name="The Broad Institute Genome Sequencing Platform"/>
            <person name="Girard L."/>
            <person name="Lood C."/>
            <person name="Rokni-Zadeh H."/>
            <person name="van Noort V."/>
            <person name="Lavigne R."/>
            <person name="De Mot R."/>
        </authorList>
    </citation>
    <scope>NUCLEOTIDE SEQUENCE [LARGE SCALE GENOMIC DNA]</scope>
    <source>
        <strain evidence="3 4">SWRI102</strain>
    </source>
</reference>
<feature type="domain" description="DUF6644" evidence="2">
    <location>
        <begin position="37"/>
        <end position="167"/>
    </location>
</feature>
<accession>A0A9E2WNK1</accession>
<comment type="caution">
    <text evidence="3">The sequence shown here is derived from an EMBL/GenBank/DDBJ whole genome shotgun (WGS) entry which is preliminary data.</text>
</comment>
<feature type="transmembrane region" description="Helical" evidence="1">
    <location>
        <begin position="30"/>
        <end position="54"/>
    </location>
</feature>
<keyword evidence="1" id="KW-0812">Transmembrane</keyword>
<dbReference type="RefSeq" id="WP_202884255.1">
    <property type="nucleotide sequence ID" value="NZ_JABWQX020000001.1"/>
</dbReference>
<evidence type="ECO:0000313" key="4">
    <source>
        <dbReference type="Proteomes" id="UP000659438"/>
    </source>
</evidence>
<organism evidence="3 4">
    <name type="scientific">Pseudomonas marvdashtae</name>
    <dbReference type="NCBI Taxonomy" id="2745500"/>
    <lineage>
        <taxon>Bacteria</taxon>
        <taxon>Pseudomonadati</taxon>
        <taxon>Pseudomonadota</taxon>
        <taxon>Gammaproteobacteria</taxon>
        <taxon>Pseudomonadales</taxon>
        <taxon>Pseudomonadaceae</taxon>
        <taxon>Pseudomonas</taxon>
    </lineage>
</organism>
<keyword evidence="4" id="KW-1185">Reference proteome</keyword>
<feature type="transmembrane region" description="Helical" evidence="1">
    <location>
        <begin position="146"/>
        <end position="166"/>
    </location>
</feature>
<gene>
    <name evidence="3" type="ORF">HU742_011980</name>
</gene>
<proteinExistence type="predicted"/>
<evidence type="ECO:0000256" key="1">
    <source>
        <dbReference type="SAM" id="Phobius"/>
    </source>
</evidence>
<sequence>MQDTAPAAGPQDWMDQLGDSSLALAMRSELWLYPLVEVVHIIGFSLLVGAVVMFDLRVLGLSKDIAVTSLARHLLRWAVAALLLIVPAGLMMFSAHPQDFAGNNVFILKLCLIAAAGINALLFHVGPYRSVEQWNTGHKAPGVARTQALVSVLLWVTVIFCGRLLAYT</sequence>
<dbReference type="EMBL" id="JABWQX020000001">
    <property type="protein sequence ID" value="MBV4551858.1"/>
    <property type="molecule type" value="Genomic_DNA"/>
</dbReference>
<dbReference type="Pfam" id="PF20349">
    <property type="entry name" value="DUF6644"/>
    <property type="match status" value="1"/>
</dbReference>
<feature type="transmembrane region" description="Helical" evidence="1">
    <location>
        <begin position="105"/>
        <end position="126"/>
    </location>
</feature>
<dbReference type="InterPro" id="IPR046586">
    <property type="entry name" value="DUF6644"/>
</dbReference>
<dbReference type="AlphaFoldDB" id="A0A9E2WNK1"/>
<keyword evidence="1" id="KW-1133">Transmembrane helix</keyword>
<dbReference type="Proteomes" id="UP000659438">
    <property type="component" value="Unassembled WGS sequence"/>
</dbReference>
<evidence type="ECO:0000259" key="2">
    <source>
        <dbReference type="Pfam" id="PF20349"/>
    </source>
</evidence>
<protein>
    <recommendedName>
        <fullName evidence="2">DUF6644 domain-containing protein</fullName>
    </recommendedName>
</protein>